<name>A0A6J5TMC8_PRUAR</name>
<dbReference type="Proteomes" id="UP000507222">
    <property type="component" value="Unassembled WGS sequence"/>
</dbReference>
<organism evidence="2 3">
    <name type="scientific">Prunus armeniaca</name>
    <name type="common">Apricot</name>
    <name type="synonym">Armeniaca vulgaris</name>
    <dbReference type="NCBI Taxonomy" id="36596"/>
    <lineage>
        <taxon>Eukaryota</taxon>
        <taxon>Viridiplantae</taxon>
        <taxon>Streptophyta</taxon>
        <taxon>Embryophyta</taxon>
        <taxon>Tracheophyta</taxon>
        <taxon>Spermatophyta</taxon>
        <taxon>Magnoliopsida</taxon>
        <taxon>eudicotyledons</taxon>
        <taxon>Gunneridae</taxon>
        <taxon>Pentapetalae</taxon>
        <taxon>rosids</taxon>
        <taxon>fabids</taxon>
        <taxon>Rosales</taxon>
        <taxon>Rosaceae</taxon>
        <taxon>Amygdaloideae</taxon>
        <taxon>Amygdaleae</taxon>
        <taxon>Prunus</taxon>
    </lineage>
</organism>
<gene>
    <name evidence="2" type="ORF">CURHAP_LOCUS4356</name>
</gene>
<sequence length="83" mass="9729">MDSNWGFSSNSELEDQWEERRRQLTEKNEEDDTQRSKNDLMVATTASWVCEEISQQPLWGGSVVSRVSKPRQRETVHQTLMNN</sequence>
<evidence type="ECO:0000313" key="2">
    <source>
        <dbReference type="EMBL" id="CAB4263688.1"/>
    </source>
</evidence>
<feature type="region of interest" description="Disordered" evidence="1">
    <location>
        <begin position="1"/>
        <end position="38"/>
    </location>
</feature>
<accession>A0A6J5TMC8</accession>
<proteinExistence type="predicted"/>
<evidence type="ECO:0000313" key="3">
    <source>
        <dbReference type="Proteomes" id="UP000507222"/>
    </source>
</evidence>
<protein>
    <submittedName>
        <fullName evidence="2">Uncharacterized protein</fullName>
    </submittedName>
</protein>
<reference evidence="2 3" key="1">
    <citation type="submission" date="2020-05" db="EMBL/GenBank/DDBJ databases">
        <authorList>
            <person name="Campoy J."/>
            <person name="Schneeberger K."/>
            <person name="Spophaly S."/>
        </authorList>
    </citation>
    <scope>NUCLEOTIDE SEQUENCE [LARGE SCALE GENOMIC DNA]</scope>
    <source>
        <strain evidence="2">PruArmRojPasFocal</strain>
    </source>
</reference>
<feature type="compositionally biased region" description="Basic and acidic residues" evidence="1">
    <location>
        <begin position="18"/>
        <end position="38"/>
    </location>
</feature>
<dbReference type="EMBL" id="CAEKDK010000001">
    <property type="protein sequence ID" value="CAB4263688.1"/>
    <property type="molecule type" value="Genomic_DNA"/>
</dbReference>
<evidence type="ECO:0000256" key="1">
    <source>
        <dbReference type="SAM" id="MobiDB-lite"/>
    </source>
</evidence>
<feature type="compositionally biased region" description="Polar residues" evidence="1">
    <location>
        <begin position="1"/>
        <end position="11"/>
    </location>
</feature>
<dbReference type="AlphaFoldDB" id="A0A6J5TMC8"/>